<dbReference type="OrthoDB" id="337735at2759"/>
<gene>
    <name evidence="6" type="ORF">GOP47_0022744</name>
</gene>
<dbReference type="InterPro" id="IPR036915">
    <property type="entry name" value="Cyclin-like_sf"/>
</dbReference>
<evidence type="ECO:0000313" key="7">
    <source>
        <dbReference type="Proteomes" id="UP000886520"/>
    </source>
</evidence>
<dbReference type="EMBL" id="JABFUD020000022">
    <property type="protein sequence ID" value="KAI5062205.1"/>
    <property type="molecule type" value="Genomic_DNA"/>
</dbReference>
<dbReference type="GO" id="GO:0019901">
    <property type="term" value="F:protein kinase binding"/>
    <property type="evidence" value="ECO:0007669"/>
    <property type="project" value="UniProtKB-UniRule"/>
</dbReference>
<evidence type="ECO:0000256" key="1">
    <source>
        <dbReference type="ARBA" id="ARBA00007215"/>
    </source>
</evidence>
<evidence type="ECO:0000256" key="3">
    <source>
        <dbReference type="ARBA" id="ARBA00023127"/>
    </source>
</evidence>
<organism evidence="6 7">
    <name type="scientific">Adiantum capillus-veneris</name>
    <name type="common">Maidenhair fern</name>
    <dbReference type="NCBI Taxonomy" id="13818"/>
    <lineage>
        <taxon>Eukaryota</taxon>
        <taxon>Viridiplantae</taxon>
        <taxon>Streptophyta</taxon>
        <taxon>Embryophyta</taxon>
        <taxon>Tracheophyta</taxon>
        <taxon>Polypodiopsida</taxon>
        <taxon>Polypodiidae</taxon>
        <taxon>Polypodiales</taxon>
        <taxon>Pteridineae</taxon>
        <taxon>Pteridaceae</taxon>
        <taxon>Vittarioideae</taxon>
        <taxon>Adiantum</taxon>
    </lineage>
</organism>
<keyword evidence="4" id="KW-0131">Cell cycle</keyword>
<sequence>MGRSQNGLECSMDNVSITGSESSISTSTGKETPRILCALTTAIERLVSRNEMCIDPVSTCRASGLYHSMRRPNISVSKYLRRIYRYTSCSPSCFVLGFVYIDQLVHKHPDFPIVWLNIHRLLLTSIMVATKFLDDLHHNNAFYAKVGGISVLELNNLELDFLFKLKFQLQVTPVTYEGYSTHLERELLLAEQQQIERTFSISFDCERDEESNGTPDTSKVYVKLLNPLLTTYQLWSSKCLGIELKR</sequence>
<dbReference type="PIRSF" id="PIRSF027110">
    <property type="entry name" value="PREG"/>
    <property type="match status" value="1"/>
</dbReference>
<evidence type="ECO:0000313" key="6">
    <source>
        <dbReference type="EMBL" id="KAI5062205.1"/>
    </source>
</evidence>
<dbReference type="GO" id="GO:0051301">
    <property type="term" value="P:cell division"/>
    <property type="evidence" value="ECO:0007669"/>
    <property type="project" value="UniProtKB-UniRule"/>
</dbReference>
<keyword evidence="3 5" id="KW-0195">Cyclin</keyword>
<evidence type="ECO:0000256" key="5">
    <source>
        <dbReference type="PIRNR" id="PIRNR027110"/>
    </source>
</evidence>
<keyword evidence="7" id="KW-1185">Reference proteome</keyword>
<dbReference type="Pfam" id="PF08613">
    <property type="entry name" value="Cyclin"/>
    <property type="match status" value="1"/>
</dbReference>
<dbReference type="PANTHER" id="PTHR15615:SF121">
    <property type="entry name" value="CYCLIN-U1-1"/>
    <property type="match status" value="1"/>
</dbReference>
<accession>A0A9D4U6V5</accession>
<dbReference type="InterPro" id="IPR012389">
    <property type="entry name" value="Cyclin_P/U"/>
</dbReference>
<dbReference type="InterPro" id="IPR013922">
    <property type="entry name" value="Cyclin_PHO80-like"/>
</dbReference>
<keyword evidence="2" id="KW-0132">Cell division</keyword>
<comment type="similarity">
    <text evidence="1">Belongs to the cyclin family. Cyclin U/P subfamily.</text>
</comment>
<reference evidence="6" key="1">
    <citation type="submission" date="2021-01" db="EMBL/GenBank/DDBJ databases">
        <title>Adiantum capillus-veneris genome.</title>
        <authorList>
            <person name="Fang Y."/>
            <person name="Liao Q."/>
        </authorList>
    </citation>
    <scope>NUCLEOTIDE SEQUENCE</scope>
    <source>
        <strain evidence="6">H3</strain>
        <tissue evidence="6">Leaf</tissue>
    </source>
</reference>
<dbReference type="PANTHER" id="PTHR15615">
    <property type="match status" value="1"/>
</dbReference>
<dbReference type="Proteomes" id="UP000886520">
    <property type="component" value="Chromosome 22"/>
</dbReference>
<dbReference type="AlphaFoldDB" id="A0A9D4U6V5"/>
<comment type="caution">
    <text evidence="6">The sequence shown here is derived from an EMBL/GenBank/DDBJ whole genome shotgun (WGS) entry which is preliminary data.</text>
</comment>
<evidence type="ECO:0000256" key="2">
    <source>
        <dbReference type="ARBA" id="ARBA00022618"/>
    </source>
</evidence>
<name>A0A9D4U6V5_ADICA</name>
<evidence type="ECO:0000256" key="4">
    <source>
        <dbReference type="ARBA" id="ARBA00023306"/>
    </source>
</evidence>
<dbReference type="SUPFAM" id="SSF47954">
    <property type="entry name" value="Cyclin-like"/>
    <property type="match status" value="1"/>
</dbReference>
<protein>
    <recommendedName>
        <fullName evidence="5">Cyclin</fullName>
    </recommendedName>
</protein>
<dbReference type="Gene3D" id="1.10.472.10">
    <property type="entry name" value="Cyclin-like"/>
    <property type="match status" value="1"/>
</dbReference>
<proteinExistence type="inferred from homology"/>